<dbReference type="Gene3D" id="3.60.20.10">
    <property type="entry name" value="Glutamine Phosphoribosylpyrophosphate, subunit 1, domain 1"/>
    <property type="match status" value="1"/>
</dbReference>
<feature type="non-terminal residue" evidence="2">
    <location>
        <position position="143"/>
    </location>
</feature>
<evidence type="ECO:0000256" key="1">
    <source>
        <dbReference type="ARBA" id="ARBA00026071"/>
    </source>
</evidence>
<dbReference type="GO" id="GO:0051603">
    <property type="term" value="P:proteolysis involved in protein catabolic process"/>
    <property type="evidence" value="ECO:0007669"/>
    <property type="project" value="InterPro"/>
</dbReference>
<dbReference type="GO" id="GO:0005737">
    <property type="term" value="C:cytoplasm"/>
    <property type="evidence" value="ECO:0007669"/>
    <property type="project" value="TreeGrafter"/>
</dbReference>
<dbReference type="PANTHER" id="PTHR32194:SF10">
    <property type="entry name" value="PROTEASOME SUBUNIT BETA TYPE-3"/>
    <property type="match status" value="1"/>
</dbReference>
<gene>
    <name evidence="2" type="ORF">g.58542</name>
</gene>
<dbReference type="InterPro" id="IPR023333">
    <property type="entry name" value="Proteasome_suB-type"/>
</dbReference>
<protein>
    <submittedName>
        <fullName evidence="2">Uncharacterized protein</fullName>
    </submittedName>
</protein>
<dbReference type="SUPFAM" id="SSF56235">
    <property type="entry name" value="N-terminal nucleophile aminohydrolases (Ntn hydrolases)"/>
    <property type="match status" value="1"/>
</dbReference>
<dbReference type="InterPro" id="IPR029055">
    <property type="entry name" value="Ntn_hydrolases_N"/>
</dbReference>
<sequence>IVNDFRLGSGFITTSKAFQRIFQITPRIFLGLPSFVPDCQYLLRKIEKHVELFRLDEGREIEPKELANLTSYILYAHRKAPIYTAPIVAGIDSQGDPYVCGMDCLGCKTEPGSFVAGGSAKSSLMGICETLYTEGMDEEELFT</sequence>
<dbReference type="Pfam" id="PF00227">
    <property type="entry name" value="Proteasome"/>
    <property type="match status" value="1"/>
</dbReference>
<dbReference type="GO" id="GO:0005839">
    <property type="term" value="C:proteasome core complex"/>
    <property type="evidence" value="ECO:0007669"/>
    <property type="project" value="InterPro"/>
</dbReference>
<dbReference type="EMBL" id="GECU01024282">
    <property type="protein sequence ID" value="JAS83424.1"/>
    <property type="molecule type" value="Transcribed_RNA"/>
</dbReference>
<comment type="subunit">
    <text evidence="1">The 26S proteasome consists of a 20S proteasome core and two 19S regulatory subunits. The 20S proteasome core is composed of 28 subunits that are arranged in four stacked rings, resulting in a barrel-shaped structure. The two end rings are each formed by seven alpha subunits, and the two central rings are each formed by seven beta subunits. The catalytic chamber with the active sites is on the inside of the barrel.</text>
</comment>
<dbReference type="AlphaFoldDB" id="A0A1B6I904"/>
<organism evidence="2">
    <name type="scientific">Homalodisca liturata</name>
    <dbReference type="NCBI Taxonomy" id="320908"/>
    <lineage>
        <taxon>Eukaryota</taxon>
        <taxon>Metazoa</taxon>
        <taxon>Ecdysozoa</taxon>
        <taxon>Arthropoda</taxon>
        <taxon>Hexapoda</taxon>
        <taxon>Insecta</taxon>
        <taxon>Pterygota</taxon>
        <taxon>Neoptera</taxon>
        <taxon>Paraneoptera</taxon>
        <taxon>Hemiptera</taxon>
        <taxon>Auchenorrhyncha</taxon>
        <taxon>Membracoidea</taxon>
        <taxon>Cicadellidae</taxon>
        <taxon>Cicadellinae</taxon>
        <taxon>Proconiini</taxon>
        <taxon>Homalodisca</taxon>
    </lineage>
</organism>
<dbReference type="PANTHER" id="PTHR32194">
    <property type="entry name" value="METALLOPROTEASE TLDD"/>
    <property type="match status" value="1"/>
</dbReference>
<proteinExistence type="predicted"/>
<evidence type="ECO:0000313" key="2">
    <source>
        <dbReference type="EMBL" id="JAS83424.1"/>
    </source>
</evidence>
<dbReference type="InterPro" id="IPR001353">
    <property type="entry name" value="Proteasome_sua/b"/>
</dbReference>
<reference evidence="2" key="1">
    <citation type="submission" date="2015-11" db="EMBL/GenBank/DDBJ databases">
        <title>De novo transcriptome assembly of four potential Pierce s Disease insect vectors from Arizona vineyards.</title>
        <authorList>
            <person name="Tassone E.E."/>
        </authorList>
    </citation>
    <scope>NUCLEOTIDE SEQUENCE</scope>
</reference>
<accession>A0A1B6I904</accession>
<feature type="non-terminal residue" evidence="2">
    <location>
        <position position="1"/>
    </location>
</feature>
<name>A0A1B6I904_9HEMI</name>